<evidence type="ECO:0000256" key="2">
    <source>
        <dbReference type="ARBA" id="ARBA00022448"/>
    </source>
</evidence>
<feature type="transmembrane region" description="Helical" evidence="7">
    <location>
        <begin position="58"/>
        <end position="82"/>
    </location>
</feature>
<evidence type="ECO:0000256" key="4">
    <source>
        <dbReference type="ARBA" id="ARBA00022692"/>
    </source>
</evidence>
<feature type="transmembrane region" description="Helical" evidence="7">
    <location>
        <begin position="195"/>
        <end position="216"/>
    </location>
</feature>
<keyword evidence="2" id="KW-0813">Transport</keyword>
<feature type="transmembrane region" description="Helical" evidence="7">
    <location>
        <begin position="415"/>
        <end position="436"/>
    </location>
</feature>
<dbReference type="RefSeq" id="WP_349217610.1">
    <property type="nucleotide sequence ID" value="NZ_JBBMFD010000001.1"/>
</dbReference>
<dbReference type="PANTHER" id="PTHR43549:SF3">
    <property type="entry name" value="MULTIDRUG RESISTANCE PROTEIN YPNP-RELATED"/>
    <property type="match status" value="1"/>
</dbReference>
<evidence type="ECO:0000256" key="7">
    <source>
        <dbReference type="SAM" id="Phobius"/>
    </source>
</evidence>
<accession>A0ABV1DXX1</accession>
<feature type="transmembrane region" description="Helical" evidence="7">
    <location>
        <begin position="136"/>
        <end position="160"/>
    </location>
</feature>
<keyword evidence="6 7" id="KW-0472">Membrane</keyword>
<keyword evidence="4 7" id="KW-0812">Transmembrane</keyword>
<reference evidence="8 9" key="1">
    <citation type="submission" date="2024-03" db="EMBL/GenBank/DDBJ databases">
        <title>Human intestinal bacterial collection.</title>
        <authorList>
            <person name="Pauvert C."/>
            <person name="Hitch T.C.A."/>
            <person name="Clavel T."/>
        </authorList>
    </citation>
    <scope>NUCLEOTIDE SEQUENCE [LARGE SCALE GENOMIC DNA]</scope>
    <source>
        <strain evidence="8 9">CLA-JM-H44</strain>
    </source>
</reference>
<comment type="subcellular location">
    <subcellularLocation>
        <location evidence="1">Cell membrane</location>
        <topology evidence="1">Multi-pass membrane protein</topology>
    </subcellularLocation>
</comment>
<feature type="transmembrane region" description="Helical" evidence="7">
    <location>
        <begin position="356"/>
        <end position="378"/>
    </location>
</feature>
<keyword evidence="5 7" id="KW-1133">Transmembrane helix</keyword>
<dbReference type="PANTHER" id="PTHR43549">
    <property type="entry name" value="MULTIDRUG RESISTANCE PROTEIN YPNP-RELATED"/>
    <property type="match status" value="1"/>
</dbReference>
<feature type="transmembrane region" description="Helical" evidence="7">
    <location>
        <begin position="385"/>
        <end position="409"/>
    </location>
</feature>
<feature type="transmembrane region" description="Helical" evidence="7">
    <location>
        <begin position="317"/>
        <end position="336"/>
    </location>
</feature>
<evidence type="ECO:0000256" key="6">
    <source>
        <dbReference type="ARBA" id="ARBA00023136"/>
    </source>
</evidence>
<dbReference type="NCBIfam" id="TIGR00797">
    <property type="entry name" value="matE"/>
    <property type="match status" value="1"/>
</dbReference>
<evidence type="ECO:0000313" key="8">
    <source>
        <dbReference type="EMBL" id="MEQ2439335.1"/>
    </source>
</evidence>
<protein>
    <submittedName>
        <fullName evidence="8">MATE family efflux transporter</fullName>
    </submittedName>
</protein>
<dbReference type="PROSITE" id="PS51257">
    <property type="entry name" value="PROKAR_LIPOPROTEIN"/>
    <property type="match status" value="1"/>
</dbReference>
<dbReference type="InterPro" id="IPR052031">
    <property type="entry name" value="Membrane_Transporter-Flippase"/>
</dbReference>
<evidence type="ECO:0000256" key="1">
    <source>
        <dbReference type="ARBA" id="ARBA00004651"/>
    </source>
</evidence>
<dbReference type="CDD" id="cd13138">
    <property type="entry name" value="MATE_yoeA_like"/>
    <property type="match status" value="1"/>
</dbReference>
<dbReference type="InterPro" id="IPR048279">
    <property type="entry name" value="MdtK-like"/>
</dbReference>
<feature type="transmembrane region" description="Helical" evidence="7">
    <location>
        <begin position="167"/>
        <end position="189"/>
    </location>
</feature>
<keyword evidence="3" id="KW-1003">Cell membrane</keyword>
<dbReference type="EMBL" id="JBBMFD010000001">
    <property type="protein sequence ID" value="MEQ2439335.1"/>
    <property type="molecule type" value="Genomic_DNA"/>
</dbReference>
<dbReference type="PIRSF" id="PIRSF006603">
    <property type="entry name" value="DinF"/>
    <property type="match status" value="1"/>
</dbReference>
<sequence length="460" mass="48818">MTTPTRLTEGKPFATLLRFTLPFLLSNLLQACYGASDLFMVGRFSDSIGVCAVATGGQVMQTITGLSIGLTAGGTVLIGRYFGARQRQDIAHAVKTMVVVFGLISLALTGLTLLLLDPICTLMQVPAQALETTRQYLFLCSWGILFIVGYNVVSGILRGLGDSRTPLLFIAIACVINVSTDLLFVGVLGMGAPGAAISTVLAQAVSLLLAVCYLACKGLLRKYRKSAPCFRMVAAKGVLAAGLPIALQEGLVNVSFLIITAMVNSMGLIASAAVGVVEKLIVFSMLPTTAVSAALSAMTAQHDGAGLMKRARRCLRLATGLSLVFGFACLALSQWNPGAMVGLFTVDPQVIAQGALYLRSYSLDCVLVCFVFCMNAFFSGGGHPLFPLVHSLIATFLVRIPLSSLLIHLEHPSMFLIGFAAPAASFLSLLLCQWFLNRHYSRKEPKAAATGFPRLTRPAP</sequence>
<comment type="caution">
    <text evidence="8">The sequence shown here is derived from an EMBL/GenBank/DDBJ whole genome shotgun (WGS) entry which is preliminary data.</text>
</comment>
<keyword evidence="9" id="KW-1185">Reference proteome</keyword>
<evidence type="ECO:0000256" key="3">
    <source>
        <dbReference type="ARBA" id="ARBA00022475"/>
    </source>
</evidence>
<dbReference type="InterPro" id="IPR002528">
    <property type="entry name" value="MATE_fam"/>
</dbReference>
<evidence type="ECO:0000313" key="9">
    <source>
        <dbReference type="Proteomes" id="UP001489509"/>
    </source>
</evidence>
<feature type="transmembrane region" description="Helical" evidence="7">
    <location>
        <begin position="94"/>
        <end position="116"/>
    </location>
</feature>
<dbReference type="Pfam" id="PF01554">
    <property type="entry name" value="MatE"/>
    <property type="match status" value="2"/>
</dbReference>
<gene>
    <name evidence="8" type="ORF">WMO26_00675</name>
</gene>
<dbReference type="Proteomes" id="UP001489509">
    <property type="component" value="Unassembled WGS sequence"/>
</dbReference>
<evidence type="ECO:0000256" key="5">
    <source>
        <dbReference type="ARBA" id="ARBA00022989"/>
    </source>
</evidence>
<proteinExistence type="predicted"/>
<name>A0ABV1DXX1_9FIRM</name>
<organism evidence="8 9">
    <name type="scientific">Solibaculum intestinale</name>
    <dbReference type="NCBI Taxonomy" id="3133165"/>
    <lineage>
        <taxon>Bacteria</taxon>
        <taxon>Bacillati</taxon>
        <taxon>Bacillota</taxon>
        <taxon>Clostridia</taxon>
        <taxon>Eubacteriales</taxon>
        <taxon>Oscillospiraceae</taxon>
        <taxon>Solibaculum</taxon>
    </lineage>
</organism>